<reference evidence="1" key="1">
    <citation type="submission" date="2021-06" db="EMBL/GenBank/DDBJ databases">
        <authorList>
            <person name="Hodson N. C."/>
            <person name="Mongue J. A."/>
            <person name="Jaron S. K."/>
        </authorList>
    </citation>
    <scope>NUCLEOTIDE SEQUENCE</scope>
</reference>
<gene>
    <name evidence="1" type="ORF">AFUS01_LOCUS9110</name>
</gene>
<keyword evidence="2" id="KW-1185">Reference proteome</keyword>
<dbReference type="EMBL" id="CAJVCH010064729">
    <property type="protein sequence ID" value="CAG7719804.1"/>
    <property type="molecule type" value="Genomic_DNA"/>
</dbReference>
<evidence type="ECO:0000313" key="1">
    <source>
        <dbReference type="EMBL" id="CAG7719804.1"/>
    </source>
</evidence>
<organism evidence="1 2">
    <name type="scientific">Allacma fusca</name>
    <dbReference type="NCBI Taxonomy" id="39272"/>
    <lineage>
        <taxon>Eukaryota</taxon>
        <taxon>Metazoa</taxon>
        <taxon>Ecdysozoa</taxon>
        <taxon>Arthropoda</taxon>
        <taxon>Hexapoda</taxon>
        <taxon>Collembola</taxon>
        <taxon>Symphypleona</taxon>
        <taxon>Sminthuridae</taxon>
        <taxon>Allacma</taxon>
    </lineage>
</organism>
<name>A0A8J2JR22_9HEXA</name>
<comment type="caution">
    <text evidence="1">The sequence shown here is derived from an EMBL/GenBank/DDBJ whole genome shotgun (WGS) entry which is preliminary data.</text>
</comment>
<dbReference type="Proteomes" id="UP000708208">
    <property type="component" value="Unassembled WGS sequence"/>
</dbReference>
<protein>
    <submittedName>
        <fullName evidence="1">Uncharacterized protein</fullName>
    </submittedName>
</protein>
<sequence length="33" mass="3947">MAENCRGLNETFCEWQVQSEIRIRQHPCRSLPD</sequence>
<evidence type="ECO:0000313" key="2">
    <source>
        <dbReference type="Proteomes" id="UP000708208"/>
    </source>
</evidence>
<proteinExistence type="predicted"/>
<feature type="non-terminal residue" evidence="1">
    <location>
        <position position="1"/>
    </location>
</feature>
<dbReference type="AlphaFoldDB" id="A0A8J2JR22"/>
<accession>A0A8J2JR22</accession>